<organism evidence="4 5">
    <name type="scientific">Cirrhinus mrigala</name>
    <name type="common">Mrigala</name>
    <dbReference type="NCBI Taxonomy" id="683832"/>
    <lineage>
        <taxon>Eukaryota</taxon>
        <taxon>Metazoa</taxon>
        <taxon>Chordata</taxon>
        <taxon>Craniata</taxon>
        <taxon>Vertebrata</taxon>
        <taxon>Euteleostomi</taxon>
        <taxon>Actinopterygii</taxon>
        <taxon>Neopterygii</taxon>
        <taxon>Teleostei</taxon>
        <taxon>Ostariophysi</taxon>
        <taxon>Cypriniformes</taxon>
        <taxon>Cyprinidae</taxon>
        <taxon>Labeoninae</taxon>
        <taxon>Labeonini</taxon>
        <taxon>Cirrhinus</taxon>
    </lineage>
</organism>
<reference evidence="4 5" key="1">
    <citation type="submission" date="2024-05" db="EMBL/GenBank/DDBJ databases">
        <title>Genome sequencing and assembly of Indian major carp, Cirrhinus mrigala (Hamilton, 1822).</title>
        <authorList>
            <person name="Mohindra V."/>
            <person name="Chowdhury L.M."/>
            <person name="Lal K."/>
            <person name="Jena J.K."/>
        </authorList>
    </citation>
    <scope>NUCLEOTIDE SEQUENCE [LARGE SCALE GENOMIC DNA]</scope>
    <source>
        <strain evidence="4">CM1030</strain>
        <tissue evidence="4">Blood</tissue>
    </source>
</reference>
<dbReference type="InterPro" id="IPR043502">
    <property type="entry name" value="DNA/RNA_pol_sf"/>
</dbReference>
<dbReference type="Gene3D" id="3.30.70.270">
    <property type="match status" value="1"/>
</dbReference>
<keyword evidence="5" id="KW-1185">Reference proteome</keyword>
<protein>
    <recommendedName>
        <fullName evidence="2">ribonuclease H</fullName>
        <ecNumber evidence="2">3.1.26.4</ecNumber>
    </recommendedName>
</protein>
<accession>A0ABD0NVP9</accession>
<dbReference type="PANTHER" id="PTHR33050">
    <property type="entry name" value="REVERSE TRANSCRIPTASE DOMAIN-CONTAINING PROTEIN"/>
    <property type="match status" value="1"/>
</dbReference>
<feature type="non-terminal residue" evidence="4">
    <location>
        <position position="121"/>
    </location>
</feature>
<feature type="domain" description="Reverse transcriptase" evidence="3">
    <location>
        <begin position="10"/>
        <end position="92"/>
    </location>
</feature>
<evidence type="ECO:0000313" key="5">
    <source>
        <dbReference type="Proteomes" id="UP001529510"/>
    </source>
</evidence>
<evidence type="ECO:0000256" key="2">
    <source>
        <dbReference type="ARBA" id="ARBA00012180"/>
    </source>
</evidence>
<dbReference type="CDD" id="cd03714">
    <property type="entry name" value="RT_DIRS1"/>
    <property type="match status" value="1"/>
</dbReference>
<gene>
    <name evidence="4" type="ORF">M9458_037734</name>
</gene>
<dbReference type="AlphaFoldDB" id="A0ABD0NVP9"/>
<sequence>PFLRFAFEGRAWQYRVLPFGLSLSPRVFTKVAEGTLAPLWEVGIRILNYLDDWLFLGRDLVLQHLSQLGLRVNWEKSKLSPVQRISFLGMELDSVSMTARLTIERAQSVLDCLSSFRGRTV</sequence>
<dbReference type="Proteomes" id="UP001529510">
    <property type="component" value="Unassembled WGS sequence"/>
</dbReference>
<evidence type="ECO:0000313" key="4">
    <source>
        <dbReference type="EMBL" id="KAL0165890.1"/>
    </source>
</evidence>
<dbReference type="EC" id="3.1.26.4" evidence="2"/>
<dbReference type="InterPro" id="IPR000477">
    <property type="entry name" value="RT_dom"/>
</dbReference>
<name>A0ABD0NVP9_CIRMR</name>
<dbReference type="SUPFAM" id="SSF56672">
    <property type="entry name" value="DNA/RNA polymerases"/>
    <property type="match status" value="1"/>
</dbReference>
<comment type="similarity">
    <text evidence="1">Belongs to the beta type-B retroviral polymerase family. HERV class-II K(HML-2) pol subfamily.</text>
</comment>
<dbReference type="EMBL" id="JAMKFB020000019">
    <property type="protein sequence ID" value="KAL0165890.1"/>
    <property type="molecule type" value="Genomic_DNA"/>
</dbReference>
<feature type="non-terminal residue" evidence="4">
    <location>
        <position position="1"/>
    </location>
</feature>
<dbReference type="InterPro" id="IPR043128">
    <property type="entry name" value="Rev_trsase/Diguanyl_cyclase"/>
</dbReference>
<evidence type="ECO:0000259" key="3">
    <source>
        <dbReference type="Pfam" id="PF00078"/>
    </source>
</evidence>
<dbReference type="Pfam" id="PF00078">
    <property type="entry name" value="RVT_1"/>
    <property type="match status" value="1"/>
</dbReference>
<comment type="caution">
    <text evidence="4">The sequence shown here is derived from an EMBL/GenBank/DDBJ whole genome shotgun (WGS) entry which is preliminary data.</text>
</comment>
<dbReference type="GO" id="GO:0004523">
    <property type="term" value="F:RNA-DNA hybrid ribonuclease activity"/>
    <property type="evidence" value="ECO:0007669"/>
    <property type="project" value="UniProtKB-EC"/>
</dbReference>
<dbReference type="InterPro" id="IPR052055">
    <property type="entry name" value="Hepadnavirus_pol/RT"/>
</dbReference>
<proteinExistence type="inferred from homology"/>
<evidence type="ECO:0000256" key="1">
    <source>
        <dbReference type="ARBA" id="ARBA00010879"/>
    </source>
</evidence>
<dbReference type="PANTHER" id="PTHR33050:SF7">
    <property type="entry name" value="RIBONUCLEASE H"/>
    <property type="match status" value="1"/>
</dbReference>